<dbReference type="OrthoDB" id="3693942at2759"/>
<evidence type="ECO:0000313" key="2">
    <source>
        <dbReference type="Proteomes" id="UP000178912"/>
    </source>
</evidence>
<sequence length="295" mass="32906">MSTTLELGKLVSVHPGLGAQEPLTFNDFASVDTDTSLSTNDVEPLPAMDNKTIADKAVADTAEAPSIWFVNFPSAQAAEQKELLATYMQNVLSYRCWSSLVWYTTVYESKKITNADTPEGKAARTAFAAKVAAKHMKLTPWLAVNRDINVNKRIECFTREFHTKLITDVLEGFVSVTPSVLVTLEKILLALAKSNGQSSGNSETKTIVCERYEYLKEANAIRSYVRLISFSVSDSMKEVNNAKKTEKRVTCNIEYNEYEAVFNHDAWLDIAKEKAEETKKASKAFVEKFTIDCDP</sequence>
<reference evidence="2" key="1">
    <citation type="submission" date="2016-03" db="EMBL/GenBank/DDBJ databases">
        <authorList>
            <person name="Guldener U."/>
        </authorList>
    </citation>
    <scope>NUCLEOTIDE SEQUENCE [LARGE SCALE GENOMIC DNA]</scope>
    <source>
        <strain evidence="2">04CH-RAC-A.6.1</strain>
    </source>
</reference>
<organism evidence="1 2">
    <name type="scientific">Rhynchosporium agropyri</name>
    <dbReference type="NCBI Taxonomy" id="914238"/>
    <lineage>
        <taxon>Eukaryota</taxon>
        <taxon>Fungi</taxon>
        <taxon>Dikarya</taxon>
        <taxon>Ascomycota</taxon>
        <taxon>Pezizomycotina</taxon>
        <taxon>Leotiomycetes</taxon>
        <taxon>Helotiales</taxon>
        <taxon>Ploettnerulaceae</taxon>
        <taxon>Rhynchosporium</taxon>
    </lineage>
</organism>
<dbReference type="Proteomes" id="UP000178912">
    <property type="component" value="Unassembled WGS sequence"/>
</dbReference>
<dbReference type="AlphaFoldDB" id="A0A1E1LRL6"/>
<name>A0A1E1LRL6_9HELO</name>
<dbReference type="EMBL" id="FJUX01000178">
    <property type="protein sequence ID" value="CZT13151.1"/>
    <property type="molecule type" value="Genomic_DNA"/>
</dbReference>
<gene>
    <name evidence="1" type="ORF">RAG0_16728</name>
</gene>
<evidence type="ECO:0000313" key="1">
    <source>
        <dbReference type="EMBL" id="CZT13151.1"/>
    </source>
</evidence>
<accession>A0A1E1LRL6</accession>
<protein>
    <submittedName>
        <fullName evidence="1">Uncharacterized protein</fullName>
    </submittedName>
</protein>
<keyword evidence="2" id="KW-1185">Reference proteome</keyword>
<proteinExistence type="predicted"/>